<name>A0AA35RA49_GEOBA</name>
<dbReference type="GO" id="GO:0046872">
    <property type="term" value="F:metal ion binding"/>
    <property type="evidence" value="ECO:0007669"/>
    <property type="project" value="UniProtKB-ARBA"/>
</dbReference>
<proteinExistence type="predicted"/>
<dbReference type="Gene3D" id="2.60.120.620">
    <property type="entry name" value="q2cbj1_9rhob like domain"/>
    <property type="match status" value="1"/>
</dbReference>
<organism evidence="3 4">
    <name type="scientific">Geodia barretti</name>
    <name type="common">Barrett's horny sponge</name>
    <dbReference type="NCBI Taxonomy" id="519541"/>
    <lineage>
        <taxon>Eukaryota</taxon>
        <taxon>Metazoa</taxon>
        <taxon>Porifera</taxon>
        <taxon>Demospongiae</taxon>
        <taxon>Heteroscleromorpha</taxon>
        <taxon>Tetractinellida</taxon>
        <taxon>Astrophorina</taxon>
        <taxon>Geodiidae</taxon>
        <taxon>Geodia</taxon>
    </lineage>
</organism>
<dbReference type="Pfam" id="PF05721">
    <property type="entry name" value="PhyH"/>
    <property type="match status" value="1"/>
</dbReference>
<feature type="region of interest" description="Disordered" evidence="2">
    <location>
        <begin position="219"/>
        <end position="258"/>
    </location>
</feature>
<evidence type="ECO:0000313" key="3">
    <source>
        <dbReference type="EMBL" id="CAI8007670.1"/>
    </source>
</evidence>
<comment type="cofactor">
    <cofactor evidence="1">
        <name>Fe cation</name>
        <dbReference type="ChEBI" id="CHEBI:24875"/>
    </cofactor>
</comment>
<keyword evidence="3" id="KW-0223">Dioxygenase</keyword>
<accession>A0AA35RA49</accession>
<protein>
    <submittedName>
        <fullName evidence="3">Probable alpha-ketoglutarate-dependent hypophosphite dioxygenase</fullName>
    </submittedName>
</protein>
<reference evidence="3" key="1">
    <citation type="submission" date="2023-03" db="EMBL/GenBank/DDBJ databases">
        <authorList>
            <person name="Steffen K."/>
            <person name="Cardenas P."/>
        </authorList>
    </citation>
    <scope>NUCLEOTIDE SEQUENCE</scope>
</reference>
<dbReference type="GO" id="GO:0051213">
    <property type="term" value="F:dioxygenase activity"/>
    <property type="evidence" value="ECO:0007669"/>
    <property type="project" value="UniProtKB-KW"/>
</dbReference>
<dbReference type="Proteomes" id="UP001174909">
    <property type="component" value="Unassembled WGS sequence"/>
</dbReference>
<evidence type="ECO:0000256" key="2">
    <source>
        <dbReference type="SAM" id="MobiDB-lite"/>
    </source>
</evidence>
<gene>
    <name evidence="3" type="ORF">GBAR_LOCUS5331</name>
</gene>
<dbReference type="PANTHER" id="PTHR20883:SF48">
    <property type="entry name" value="ECTOINE DIOXYGENASE"/>
    <property type="match status" value="1"/>
</dbReference>
<feature type="compositionally biased region" description="Basic and acidic residues" evidence="2">
    <location>
        <begin position="239"/>
        <end position="249"/>
    </location>
</feature>
<keyword evidence="4" id="KW-1185">Reference proteome</keyword>
<dbReference type="AlphaFoldDB" id="A0AA35RA49"/>
<evidence type="ECO:0000313" key="4">
    <source>
        <dbReference type="Proteomes" id="UP001174909"/>
    </source>
</evidence>
<dbReference type="SUPFAM" id="SSF51197">
    <property type="entry name" value="Clavaminate synthase-like"/>
    <property type="match status" value="1"/>
</dbReference>
<dbReference type="InterPro" id="IPR008775">
    <property type="entry name" value="Phytyl_CoA_dOase-like"/>
</dbReference>
<evidence type="ECO:0000256" key="1">
    <source>
        <dbReference type="ARBA" id="ARBA00001962"/>
    </source>
</evidence>
<sequence length="325" mass="35980">MLTQGLTQGLTRELTQAQIDEYHERGFIGVEGVLTDEQVAELQAVTDDFIERSREATEHTDVFDLEPDHTPEEPKLRRIKEPHLVHDAYDRVMRDEGIVEMASQVFGSWAVRTHGSKLNMKSGEFGSPVHWHQDWAFYPHTNDDVLAVGVAIDDMTRENGCLLAIPGSHRGPILDHNQDGAFVGRGYRACLRPGRSGTDRGTRRWHFHPPRAHAARVDAEHLRGSPSPAAADVLRRRRLPDLDRGRPDDLGPVPRHLRAGRGFQRGAHVLRAGAAAAAAADPLRLDLRDAARVEGDHVQVRTPARSADCAAASRAIGTRNGEHDT</sequence>
<dbReference type="PANTHER" id="PTHR20883">
    <property type="entry name" value="PHYTANOYL-COA DIOXYGENASE DOMAIN CONTAINING 1"/>
    <property type="match status" value="1"/>
</dbReference>
<dbReference type="EMBL" id="CASHTH010000796">
    <property type="protein sequence ID" value="CAI8007670.1"/>
    <property type="molecule type" value="Genomic_DNA"/>
</dbReference>
<keyword evidence="3" id="KW-0560">Oxidoreductase</keyword>
<comment type="caution">
    <text evidence="3">The sequence shown here is derived from an EMBL/GenBank/DDBJ whole genome shotgun (WGS) entry which is preliminary data.</text>
</comment>